<evidence type="ECO:0000313" key="3">
    <source>
        <dbReference type="Proteomes" id="UP000002301"/>
    </source>
</evidence>
<reference evidence="2 3" key="1">
    <citation type="journal article" date="2011" name="J. Bacteriol.">
        <title>Genome of Ochrobactrum anthropi ATCC 49188 T, a versatile opportunistic pathogen and symbiont of several eukaryotic hosts.</title>
        <authorList>
            <person name="Chain P.S."/>
            <person name="Lang D.M."/>
            <person name="Comerci D.J."/>
            <person name="Malfatti S.A."/>
            <person name="Vergez L.M."/>
            <person name="Shin M."/>
            <person name="Ugalde R.A."/>
            <person name="Garcia E."/>
            <person name="Tolmasky M.E."/>
        </authorList>
    </citation>
    <scope>NUCLEOTIDE SEQUENCE [LARGE SCALE GENOMIC DNA]</scope>
    <source>
        <strain evidence="3">ATCC 49188 / DSM 6882 / CCUG 24695 / JCM 21032 / LMG 3331 / NBRC 15819 / NCTC 12168 / Alc 37</strain>
    </source>
</reference>
<dbReference type="RefSeq" id="WP_012091540.1">
    <property type="nucleotide sequence ID" value="NC_009667.1"/>
</dbReference>
<dbReference type="PATRIC" id="fig|439375.7.peg.1556"/>
<name>A6WYZ8_BRUA4</name>
<evidence type="ECO:0000256" key="1">
    <source>
        <dbReference type="SAM" id="MobiDB-lite"/>
    </source>
</evidence>
<protein>
    <submittedName>
        <fullName evidence="2">Phage late control D family protein</fullName>
    </submittedName>
</protein>
<dbReference type="AlphaFoldDB" id="A6WYZ8"/>
<dbReference type="eggNOG" id="COG3500">
    <property type="taxonomic scope" value="Bacteria"/>
</dbReference>
<dbReference type="HOGENOM" id="CLU_037957_1_0_5"/>
<feature type="compositionally biased region" description="Basic and acidic residues" evidence="1">
    <location>
        <begin position="269"/>
        <end position="278"/>
    </location>
</feature>
<feature type="region of interest" description="Disordered" evidence="1">
    <location>
        <begin position="252"/>
        <end position="286"/>
    </location>
</feature>
<dbReference type="EMBL" id="CP000758">
    <property type="protein sequence ID" value="ABS14202.1"/>
    <property type="molecule type" value="Genomic_DNA"/>
</dbReference>
<organism evidence="2 3">
    <name type="scientific">Brucella anthropi (strain ATCC 49188 / DSM 6882 / CCUG 24695 / JCM 21032 / LMG 3331 / NBRC 15819 / NCTC 12168 / Alc 37)</name>
    <name type="common">Ochrobactrum anthropi</name>
    <dbReference type="NCBI Taxonomy" id="439375"/>
    <lineage>
        <taxon>Bacteria</taxon>
        <taxon>Pseudomonadati</taxon>
        <taxon>Pseudomonadota</taxon>
        <taxon>Alphaproteobacteria</taxon>
        <taxon>Hyphomicrobiales</taxon>
        <taxon>Brucellaceae</taxon>
        <taxon>Brucella/Ochrobactrum group</taxon>
        <taxon>Brucella</taxon>
    </lineage>
</organism>
<sequence length="371" mass="39038">MARRAIYQVKVAGQDISSKLLPILISLETTDKEGSSSDTASISIDDKDQVIRFPKTGDPMSVSFGWEGEGLSVVFTGTVDEVQSSGSRGGGRVLSISAKGIDTQSKVKQHQHLNIDKANLETALKKAGEQAGITDIKVDDELAGIERDWWGLDGESFIAFAERTAREVGGIFKIQGNKAAMVSKTGGAASGAAMPTITAAWGVNLIAWDIRPVTGRPRHKTVKARYYDRKEAKWKEAEASVQNEDDVLVSYGKKSGSDEGDAVSTSKGKAKEVERDKGGGTVEIDGTALARPGGTCIISGARAGVDGSYRIEEVSHSYSNSGWTTRLTVKLPSANAGKDTRSPKKPTKKSSGSSGSSGGASVGGDDILVPS</sequence>
<proteinExistence type="predicted"/>
<dbReference type="KEGG" id="oan:Oant_1485"/>
<dbReference type="Proteomes" id="UP000002301">
    <property type="component" value="Chromosome 1"/>
</dbReference>
<gene>
    <name evidence="2" type="ordered locus">Oant_1485</name>
</gene>
<evidence type="ECO:0000313" key="2">
    <source>
        <dbReference type="EMBL" id="ABS14202.1"/>
    </source>
</evidence>
<feature type="region of interest" description="Disordered" evidence="1">
    <location>
        <begin position="327"/>
        <end position="371"/>
    </location>
</feature>
<accession>A6WYZ8</accession>
<dbReference type="STRING" id="439375.Oant_1485"/>
<keyword evidence="3" id="KW-1185">Reference proteome</keyword>
<dbReference type="SUPFAM" id="SSF69279">
    <property type="entry name" value="Phage tail proteins"/>
    <property type="match status" value="1"/>
</dbReference>